<reference evidence="1" key="1">
    <citation type="submission" date="2023-10" db="EMBL/GenBank/DDBJ databases">
        <authorList>
            <person name="Rodriguez Cubillos JULIANA M."/>
            <person name="De Vega J."/>
        </authorList>
    </citation>
    <scope>NUCLEOTIDE SEQUENCE</scope>
</reference>
<proteinExistence type="predicted"/>
<evidence type="ECO:0000313" key="1">
    <source>
        <dbReference type="EMBL" id="CAJ2677220.1"/>
    </source>
</evidence>
<accession>A0ACB0M697</accession>
<keyword evidence="2" id="KW-1185">Reference proteome</keyword>
<sequence length="410" mass="44575">MNNVGQFSLTSLKTMLVVCYLTHCHICNYLCFSRYELYRIGNGYCIGHFSKQECTVVQKPDPAGISEFLKPLNEVITKAAALTEGRRSDFFNHLKAAVDSLSALAWIGFTGKGCGMSMPVAHVEESWQMAEFYSNKVLVEYRNKDPNHVEWVKALKEMYVPGLRDYVKSFHALGPVWSQTGKVIAPSKANASVAPSAPPPPPASLFSSESSQASSSKPKVGMSAVFQEIGTRDVTADRSGVVGSSVKESQASARAVPKVGPPKLELQMGRKWVVENQIEQKSLIIEDCDSKQSVYVYGCKNPVLQIQGKVNNITIDNCKKTGVVFKDVVAAFEIVNSNGVEVQCQGSAPTISVDNTSGCQIYLSKDSLETSISTAKSSEINVLVPNAESDGDWSLEVEMKAEKGKNGSPH</sequence>
<comment type="caution">
    <text evidence="1">The sequence shown here is derived from an EMBL/GenBank/DDBJ whole genome shotgun (WGS) entry which is preliminary data.</text>
</comment>
<dbReference type="Proteomes" id="UP001177021">
    <property type="component" value="Unassembled WGS sequence"/>
</dbReference>
<dbReference type="EMBL" id="CASHSV030000823">
    <property type="protein sequence ID" value="CAJ2677220.1"/>
    <property type="molecule type" value="Genomic_DNA"/>
</dbReference>
<evidence type="ECO:0000313" key="2">
    <source>
        <dbReference type="Proteomes" id="UP001177021"/>
    </source>
</evidence>
<name>A0ACB0M697_TRIPR</name>
<organism evidence="1 2">
    <name type="scientific">Trifolium pratense</name>
    <name type="common">Red clover</name>
    <dbReference type="NCBI Taxonomy" id="57577"/>
    <lineage>
        <taxon>Eukaryota</taxon>
        <taxon>Viridiplantae</taxon>
        <taxon>Streptophyta</taxon>
        <taxon>Embryophyta</taxon>
        <taxon>Tracheophyta</taxon>
        <taxon>Spermatophyta</taxon>
        <taxon>Magnoliopsida</taxon>
        <taxon>eudicotyledons</taxon>
        <taxon>Gunneridae</taxon>
        <taxon>Pentapetalae</taxon>
        <taxon>rosids</taxon>
        <taxon>fabids</taxon>
        <taxon>Fabales</taxon>
        <taxon>Fabaceae</taxon>
        <taxon>Papilionoideae</taxon>
        <taxon>50 kb inversion clade</taxon>
        <taxon>NPAAA clade</taxon>
        <taxon>Hologalegina</taxon>
        <taxon>IRL clade</taxon>
        <taxon>Trifolieae</taxon>
        <taxon>Trifolium</taxon>
    </lineage>
</organism>
<protein>
    <submittedName>
        <fullName evidence="1">Uncharacterized protein</fullName>
    </submittedName>
</protein>
<gene>
    <name evidence="1" type="ORF">MILVUS5_LOCUS39778</name>
</gene>